<reference evidence="1 2" key="1">
    <citation type="submission" date="2015-09" db="EMBL/GenBank/DDBJ databases">
        <title>Draft genome of the parasitic nematode Teladorsagia circumcincta isolate WARC Sus (inbred).</title>
        <authorList>
            <person name="Mitreva M."/>
        </authorList>
    </citation>
    <scope>NUCLEOTIDE SEQUENCE [LARGE SCALE GENOMIC DNA]</scope>
    <source>
        <strain evidence="1 2">S</strain>
    </source>
</reference>
<name>A0A2G9TM67_TELCI</name>
<dbReference type="Proteomes" id="UP000230423">
    <property type="component" value="Unassembled WGS sequence"/>
</dbReference>
<dbReference type="AlphaFoldDB" id="A0A2G9TM67"/>
<keyword evidence="2" id="KW-1185">Reference proteome</keyword>
<organism evidence="1 2">
    <name type="scientific">Teladorsagia circumcincta</name>
    <name type="common">Brown stomach worm</name>
    <name type="synonym">Ostertagia circumcincta</name>
    <dbReference type="NCBI Taxonomy" id="45464"/>
    <lineage>
        <taxon>Eukaryota</taxon>
        <taxon>Metazoa</taxon>
        <taxon>Ecdysozoa</taxon>
        <taxon>Nematoda</taxon>
        <taxon>Chromadorea</taxon>
        <taxon>Rhabditida</taxon>
        <taxon>Rhabditina</taxon>
        <taxon>Rhabditomorpha</taxon>
        <taxon>Strongyloidea</taxon>
        <taxon>Trichostrongylidae</taxon>
        <taxon>Teladorsagia</taxon>
    </lineage>
</organism>
<evidence type="ECO:0000313" key="2">
    <source>
        <dbReference type="Proteomes" id="UP000230423"/>
    </source>
</evidence>
<accession>A0A2G9TM67</accession>
<sequence length="75" mass="8683">MVWMDHRHEEEKAAHSSPIPCLGAGKVSRVMAHFKMISESLLLYYDLRCIDFAHIVAFQTVERKSNLFAKMKTKC</sequence>
<gene>
    <name evidence="1" type="ORF">TELCIR_19989</name>
</gene>
<protein>
    <submittedName>
        <fullName evidence="1">Uncharacterized protein</fullName>
    </submittedName>
</protein>
<proteinExistence type="predicted"/>
<dbReference type="EMBL" id="KZ360671">
    <property type="protein sequence ID" value="PIO58572.1"/>
    <property type="molecule type" value="Genomic_DNA"/>
</dbReference>
<feature type="non-terminal residue" evidence="1">
    <location>
        <position position="75"/>
    </location>
</feature>
<evidence type="ECO:0000313" key="1">
    <source>
        <dbReference type="EMBL" id="PIO58572.1"/>
    </source>
</evidence>